<dbReference type="Pfam" id="PF01035">
    <property type="entry name" value="DNA_binding_1"/>
    <property type="match status" value="1"/>
</dbReference>
<reference evidence="12" key="2">
    <citation type="submission" date="2017-10" db="EMBL/GenBank/DDBJ databases">
        <title>Staphylococcus edaphicus sp. nov., isolated in Antarctica, harbouring mecC gene and genomic islands essential in adaptation to extreme environment.</title>
        <authorList>
            <person name="Pantucek R."/>
            <person name="Sedlacek I."/>
            <person name="Indrakova A."/>
            <person name="Vrbovska V."/>
            <person name="Maslanova I."/>
            <person name="Kovarovic V."/>
            <person name="Svec P."/>
            <person name="Kralova S."/>
            <person name="Kristofova L."/>
            <person name="Keklakova J."/>
            <person name="Petras P."/>
            <person name="Doskar J."/>
        </authorList>
    </citation>
    <scope>NUCLEOTIDE SEQUENCE [LARGE SCALE GENOMIC DNA]</scope>
    <source>
        <strain evidence="12">CCM 5085</strain>
    </source>
</reference>
<evidence type="ECO:0000256" key="8">
    <source>
        <dbReference type="ARBA" id="ARBA00049348"/>
    </source>
</evidence>
<dbReference type="InterPro" id="IPR036217">
    <property type="entry name" value="MethylDNA_cys_MeTrfase_DNAb"/>
</dbReference>
<dbReference type="GO" id="GO:0003908">
    <property type="term" value="F:methylated-DNA-[protein]-cysteine S-methyltransferase activity"/>
    <property type="evidence" value="ECO:0007669"/>
    <property type="project" value="UniProtKB-EC"/>
</dbReference>
<dbReference type="AlphaFoldDB" id="A0A2C6WJA5"/>
<dbReference type="InterPro" id="IPR014048">
    <property type="entry name" value="MethylDNA_cys_MeTrfase_DNA-bd"/>
</dbReference>
<keyword evidence="5" id="KW-0808">Transferase</keyword>
<organism evidence="10 12">
    <name type="scientific">Staphylococcus edaphicus</name>
    <dbReference type="NCBI Taxonomy" id="1955013"/>
    <lineage>
        <taxon>Bacteria</taxon>
        <taxon>Bacillati</taxon>
        <taxon>Bacillota</taxon>
        <taxon>Bacilli</taxon>
        <taxon>Bacillales</taxon>
        <taxon>Staphylococcaceae</taxon>
        <taxon>Staphylococcus</taxon>
    </lineage>
</organism>
<dbReference type="PANTHER" id="PTHR10815">
    <property type="entry name" value="METHYLATED-DNA--PROTEIN-CYSTEINE METHYLTRANSFERASE"/>
    <property type="match status" value="1"/>
</dbReference>
<dbReference type="EMBL" id="CP093217">
    <property type="protein sequence ID" value="UQW80549.1"/>
    <property type="molecule type" value="Genomic_DNA"/>
</dbReference>
<proteinExistence type="inferred from homology"/>
<accession>A0A2C6WJA5</accession>
<gene>
    <name evidence="10" type="ORF">BTJ66_09870</name>
    <name evidence="11" type="ORF">MNY58_08040</name>
</gene>
<dbReference type="RefSeq" id="WP_099090797.1">
    <property type="nucleotide sequence ID" value="NZ_CP093217.1"/>
</dbReference>
<dbReference type="InterPro" id="IPR036388">
    <property type="entry name" value="WH-like_DNA-bd_sf"/>
</dbReference>
<dbReference type="NCBIfam" id="TIGR00589">
    <property type="entry name" value="ogt"/>
    <property type="match status" value="1"/>
</dbReference>
<reference evidence="11" key="4">
    <citation type="submission" date="2022-03" db="EMBL/GenBank/DDBJ databases">
        <title>Complete Genome Sequence of Staphylococcus edaphicus strain CCM 8731.</title>
        <authorList>
            <person name="Rimmer C.O."/>
            <person name="Thomas J.C."/>
        </authorList>
    </citation>
    <scope>NUCLEOTIDE SEQUENCE</scope>
    <source>
        <strain evidence="11">CCM 8731</strain>
    </source>
</reference>
<comment type="similarity">
    <text evidence="2">Belongs to the MGMT family.</text>
</comment>
<reference evidence="10" key="1">
    <citation type="journal article" date="2017" name="Appl. Environ. Microbiol.">
        <title>Staphylococcus edaphicus sp. nov., isolated in Antarctica, harbours mecC gene and genomic islands with suspected role in adaptation to extreme environment.</title>
        <authorList>
            <person name="Pantucek R."/>
            <person name="Sedlacek I."/>
            <person name="Indrakova A."/>
            <person name="Vrbovska V."/>
            <person name="Maslanova I."/>
            <person name="Kovarovic V."/>
            <person name="Svec P."/>
            <person name="Kralova S."/>
            <person name="Kristofova L."/>
            <person name="Keklakova J."/>
            <person name="Petras P."/>
            <person name="Doskar J."/>
        </authorList>
    </citation>
    <scope>NUCLEOTIDE SEQUENCE</scope>
    <source>
        <strain evidence="10">CCM 8730</strain>
    </source>
</reference>
<dbReference type="SUPFAM" id="SSF46767">
    <property type="entry name" value="Methylated DNA-protein cysteine methyltransferase, C-terminal domain"/>
    <property type="match status" value="1"/>
</dbReference>
<dbReference type="GO" id="GO:0006281">
    <property type="term" value="P:DNA repair"/>
    <property type="evidence" value="ECO:0007669"/>
    <property type="project" value="UniProtKB-KW"/>
</dbReference>
<evidence type="ECO:0000256" key="3">
    <source>
        <dbReference type="ARBA" id="ARBA00011918"/>
    </source>
</evidence>
<dbReference type="Proteomes" id="UP001056588">
    <property type="component" value="Chromosome"/>
</dbReference>
<dbReference type="Gene3D" id="1.10.10.10">
    <property type="entry name" value="Winged helix-like DNA-binding domain superfamily/Winged helix DNA-binding domain"/>
    <property type="match status" value="1"/>
</dbReference>
<dbReference type="PANTHER" id="PTHR10815:SF12">
    <property type="entry name" value="METHYLATED-DNA--PROTEIN-CYSTEINE METHYLTRANSFERASE, INDUCIBLE"/>
    <property type="match status" value="1"/>
</dbReference>
<evidence type="ECO:0000259" key="9">
    <source>
        <dbReference type="Pfam" id="PF01035"/>
    </source>
</evidence>
<comment type="catalytic activity">
    <reaction evidence="8">
        <text>a 6-O-methyl-2'-deoxyguanosine in DNA + L-cysteinyl-[protein] = S-methyl-L-cysteinyl-[protein] + a 2'-deoxyguanosine in DNA</text>
        <dbReference type="Rhea" id="RHEA:24000"/>
        <dbReference type="Rhea" id="RHEA-COMP:10131"/>
        <dbReference type="Rhea" id="RHEA-COMP:10132"/>
        <dbReference type="Rhea" id="RHEA-COMP:11367"/>
        <dbReference type="Rhea" id="RHEA-COMP:11368"/>
        <dbReference type="ChEBI" id="CHEBI:29950"/>
        <dbReference type="ChEBI" id="CHEBI:82612"/>
        <dbReference type="ChEBI" id="CHEBI:85445"/>
        <dbReference type="ChEBI" id="CHEBI:85448"/>
        <dbReference type="EC" id="2.1.1.63"/>
    </reaction>
</comment>
<feature type="domain" description="Methylated-DNA-[protein]-cysteine S-methyltransferase DNA binding" evidence="9">
    <location>
        <begin position="82"/>
        <end position="161"/>
    </location>
</feature>
<evidence type="ECO:0000256" key="1">
    <source>
        <dbReference type="ARBA" id="ARBA00001286"/>
    </source>
</evidence>
<protein>
    <recommendedName>
        <fullName evidence="3">methylated-DNA--[protein]-cysteine S-methyltransferase</fullName>
        <ecNumber evidence="3">2.1.1.63</ecNumber>
    </recommendedName>
</protein>
<keyword evidence="6" id="KW-0227">DNA damage</keyword>
<evidence type="ECO:0000313" key="12">
    <source>
        <dbReference type="Proteomes" id="UP000223828"/>
    </source>
</evidence>
<keyword evidence="7" id="KW-0234">DNA repair</keyword>
<dbReference type="Proteomes" id="UP000223828">
    <property type="component" value="Unassembled WGS sequence"/>
</dbReference>
<dbReference type="CDD" id="cd06445">
    <property type="entry name" value="ATase"/>
    <property type="match status" value="1"/>
</dbReference>
<evidence type="ECO:0000256" key="4">
    <source>
        <dbReference type="ARBA" id="ARBA00022603"/>
    </source>
</evidence>
<sequence length="170" mass="19152">MKKVYYDHFIYQGKAIYVYVSDNGLVFVSSLDEPNEIHMYIHNIDIVQNNAKTSYFINSIKAYLNHGQVCQNIELDLGDATDFQKRVWRTLLTVPYGNTATYTEIAQHINQPTAVRAVANAIGKNPFLIVVPCHKIIGKNGDLRGFRAGLTLKQHLLNLEHNSTTNSSAV</sequence>
<reference evidence="10" key="3">
    <citation type="submission" date="2017-10" db="EMBL/GenBank/DDBJ databases">
        <authorList>
            <person name="Vrbovska V."/>
            <person name="Kovarovic V."/>
            <person name="Indrakova A."/>
        </authorList>
    </citation>
    <scope>NUCLEOTIDE SEQUENCE</scope>
    <source>
        <strain evidence="10">CCM 8730</strain>
    </source>
</reference>
<evidence type="ECO:0000256" key="6">
    <source>
        <dbReference type="ARBA" id="ARBA00022763"/>
    </source>
</evidence>
<name>A0A2C6WJA5_9STAP</name>
<evidence type="ECO:0000313" key="13">
    <source>
        <dbReference type="Proteomes" id="UP001056588"/>
    </source>
</evidence>
<evidence type="ECO:0000313" key="11">
    <source>
        <dbReference type="EMBL" id="UQW80549.1"/>
    </source>
</evidence>
<evidence type="ECO:0000256" key="2">
    <source>
        <dbReference type="ARBA" id="ARBA00008711"/>
    </source>
</evidence>
<keyword evidence="4 10" id="KW-0489">Methyltransferase</keyword>
<evidence type="ECO:0000256" key="7">
    <source>
        <dbReference type="ARBA" id="ARBA00023204"/>
    </source>
</evidence>
<dbReference type="FunFam" id="1.10.10.10:FF:000214">
    <property type="entry name" value="Methylated-DNA--protein-cysteine methyltransferase"/>
    <property type="match status" value="1"/>
</dbReference>
<dbReference type="GO" id="GO:0032259">
    <property type="term" value="P:methylation"/>
    <property type="evidence" value="ECO:0007669"/>
    <property type="project" value="UniProtKB-KW"/>
</dbReference>
<evidence type="ECO:0000313" key="10">
    <source>
        <dbReference type="EMBL" id="PHK49180.1"/>
    </source>
</evidence>
<dbReference type="EC" id="2.1.1.63" evidence="3"/>
<evidence type="ECO:0000256" key="5">
    <source>
        <dbReference type="ARBA" id="ARBA00022679"/>
    </source>
</evidence>
<comment type="catalytic activity">
    <reaction evidence="1">
        <text>a 4-O-methyl-thymidine in DNA + L-cysteinyl-[protein] = a thymidine in DNA + S-methyl-L-cysteinyl-[protein]</text>
        <dbReference type="Rhea" id="RHEA:53428"/>
        <dbReference type="Rhea" id="RHEA-COMP:10131"/>
        <dbReference type="Rhea" id="RHEA-COMP:10132"/>
        <dbReference type="Rhea" id="RHEA-COMP:13555"/>
        <dbReference type="Rhea" id="RHEA-COMP:13556"/>
        <dbReference type="ChEBI" id="CHEBI:29950"/>
        <dbReference type="ChEBI" id="CHEBI:82612"/>
        <dbReference type="ChEBI" id="CHEBI:137386"/>
        <dbReference type="ChEBI" id="CHEBI:137387"/>
        <dbReference type="EC" id="2.1.1.63"/>
    </reaction>
</comment>
<dbReference type="EMBL" id="MRZN01000016">
    <property type="protein sequence ID" value="PHK49180.1"/>
    <property type="molecule type" value="Genomic_DNA"/>
</dbReference>
<keyword evidence="13" id="KW-1185">Reference proteome</keyword>